<accession>A0ABN9QBT2</accession>
<feature type="non-terminal residue" evidence="2">
    <location>
        <position position="1"/>
    </location>
</feature>
<evidence type="ECO:0000313" key="2">
    <source>
        <dbReference type="EMBL" id="CAK0802179.1"/>
    </source>
</evidence>
<feature type="compositionally biased region" description="Low complexity" evidence="1">
    <location>
        <begin position="52"/>
        <end position="63"/>
    </location>
</feature>
<feature type="compositionally biased region" description="Basic residues" evidence="1">
    <location>
        <begin position="64"/>
        <end position="73"/>
    </location>
</feature>
<organism evidence="2 3">
    <name type="scientific">Prorocentrum cordatum</name>
    <dbReference type="NCBI Taxonomy" id="2364126"/>
    <lineage>
        <taxon>Eukaryota</taxon>
        <taxon>Sar</taxon>
        <taxon>Alveolata</taxon>
        <taxon>Dinophyceae</taxon>
        <taxon>Prorocentrales</taxon>
        <taxon>Prorocentraceae</taxon>
        <taxon>Prorocentrum</taxon>
    </lineage>
</organism>
<proteinExistence type="predicted"/>
<evidence type="ECO:0000256" key="1">
    <source>
        <dbReference type="SAM" id="MobiDB-lite"/>
    </source>
</evidence>
<name>A0ABN9QBT2_9DINO</name>
<evidence type="ECO:0000313" key="3">
    <source>
        <dbReference type="Proteomes" id="UP001189429"/>
    </source>
</evidence>
<protein>
    <submittedName>
        <fullName evidence="2">Uncharacterized protein</fullName>
    </submittedName>
</protein>
<dbReference type="Proteomes" id="UP001189429">
    <property type="component" value="Unassembled WGS sequence"/>
</dbReference>
<feature type="compositionally biased region" description="Basic and acidic residues" evidence="1">
    <location>
        <begin position="30"/>
        <end position="51"/>
    </location>
</feature>
<dbReference type="EMBL" id="CAUYUJ010002745">
    <property type="protein sequence ID" value="CAK0802179.1"/>
    <property type="molecule type" value="Genomic_DNA"/>
</dbReference>
<comment type="caution">
    <text evidence="2">The sequence shown here is derived from an EMBL/GenBank/DDBJ whole genome shotgun (WGS) entry which is preliminary data.</text>
</comment>
<feature type="region of interest" description="Disordered" evidence="1">
    <location>
        <begin position="27"/>
        <end position="81"/>
    </location>
</feature>
<gene>
    <name evidence="2" type="ORF">PCOR1329_LOCUS9776</name>
</gene>
<reference evidence="2" key="1">
    <citation type="submission" date="2023-10" db="EMBL/GenBank/DDBJ databases">
        <authorList>
            <person name="Chen Y."/>
            <person name="Shah S."/>
            <person name="Dougan E. K."/>
            <person name="Thang M."/>
            <person name="Chan C."/>
        </authorList>
    </citation>
    <scope>NUCLEOTIDE SEQUENCE [LARGE SCALE GENOMIC DNA]</scope>
</reference>
<keyword evidence="3" id="KW-1185">Reference proteome</keyword>
<sequence>VSVNACDSENQLAKRALTTNAKTLASEICIPRDEKHQRMQQQEQRKKDKEGGSSSKKMATAAKAKAKRGKKKAQKEASDSG</sequence>